<evidence type="ECO:0000313" key="6">
    <source>
        <dbReference type="Proteomes" id="UP000324021"/>
    </source>
</evidence>
<evidence type="ECO:0000313" key="5">
    <source>
        <dbReference type="Proteomes" id="UP000199320"/>
    </source>
</evidence>
<organism evidence="4 5">
    <name type="scientific">Natrinema hispanicum</name>
    <dbReference type="NCBI Taxonomy" id="392421"/>
    <lineage>
        <taxon>Archaea</taxon>
        <taxon>Methanobacteriati</taxon>
        <taxon>Methanobacteriota</taxon>
        <taxon>Stenosarchaea group</taxon>
        <taxon>Halobacteria</taxon>
        <taxon>Halobacteriales</taxon>
        <taxon>Natrialbaceae</taxon>
        <taxon>Natrinema</taxon>
    </lineage>
</organism>
<dbReference type="InterPro" id="IPR006016">
    <property type="entry name" value="UspA"/>
</dbReference>
<dbReference type="Pfam" id="PF00582">
    <property type="entry name" value="Usp"/>
    <property type="match status" value="1"/>
</dbReference>
<evidence type="ECO:0000256" key="1">
    <source>
        <dbReference type="ARBA" id="ARBA00008791"/>
    </source>
</evidence>
<dbReference type="InterPro" id="IPR014729">
    <property type="entry name" value="Rossmann-like_a/b/a_fold"/>
</dbReference>
<gene>
    <name evidence="4" type="ORF">SAMN04488694_105178</name>
    <name evidence="3" type="ORF">SAMN05192552_100855</name>
</gene>
<evidence type="ECO:0000313" key="3">
    <source>
        <dbReference type="EMBL" id="SDC85062.1"/>
    </source>
</evidence>
<accession>A0A1I0DIK2</accession>
<comment type="similarity">
    <text evidence="1">Belongs to the universal stress protein A family.</text>
</comment>
<dbReference type="EMBL" id="FOIC01000005">
    <property type="protein sequence ID" value="SET32257.1"/>
    <property type="molecule type" value="Genomic_DNA"/>
</dbReference>
<dbReference type="PRINTS" id="PR01438">
    <property type="entry name" value="UNVRSLSTRESS"/>
</dbReference>
<dbReference type="Gene3D" id="3.40.50.620">
    <property type="entry name" value="HUPs"/>
    <property type="match status" value="1"/>
</dbReference>
<dbReference type="InterPro" id="IPR006015">
    <property type="entry name" value="Universal_stress_UspA"/>
</dbReference>
<sequence length="142" mass="15084">MPLRILVPFDDSEPARDALAYAFELFPDGEFVVVTAADTTSLPYIPNTADDAVPSAERRELLDDTADRLAAAEAIAADHGVDIDTETRTGTPAQEILSVAERDAVDHVVIGSHGRSGVARLLLGSVAEVVVRHSPVPVTTVR</sequence>
<proteinExistence type="inferred from homology"/>
<dbReference type="STRING" id="392421.SAMN04488694_105178"/>
<dbReference type="PANTHER" id="PTHR46268">
    <property type="entry name" value="STRESS RESPONSE PROTEIN NHAX"/>
    <property type="match status" value="1"/>
</dbReference>
<dbReference type="RefSeq" id="WP_092931608.1">
    <property type="nucleotide sequence ID" value="NZ_FMZP01000008.1"/>
</dbReference>
<dbReference type="OrthoDB" id="105697at2157"/>
<evidence type="ECO:0000313" key="4">
    <source>
        <dbReference type="EMBL" id="SET32257.1"/>
    </source>
</evidence>
<dbReference type="SUPFAM" id="SSF52402">
    <property type="entry name" value="Adenine nucleotide alpha hydrolases-like"/>
    <property type="match status" value="1"/>
</dbReference>
<name>A0A1I0DIK2_9EURY</name>
<dbReference type="PANTHER" id="PTHR46268:SF24">
    <property type="entry name" value="UNIVERSAL STRESS PROTEIN"/>
    <property type="match status" value="1"/>
</dbReference>
<dbReference type="Proteomes" id="UP000324021">
    <property type="component" value="Unassembled WGS sequence"/>
</dbReference>
<dbReference type="Proteomes" id="UP000199320">
    <property type="component" value="Unassembled WGS sequence"/>
</dbReference>
<dbReference type="CDD" id="cd00293">
    <property type="entry name" value="USP-like"/>
    <property type="match status" value="1"/>
</dbReference>
<dbReference type="EMBL" id="FMZP01000008">
    <property type="protein sequence ID" value="SDC85062.1"/>
    <property type="molecule type" value="Genomic_DNA"/>
</dbReference>
<reference evidence="4" key="1">
    <citation type="submission" date="2016-10" db="EMBL/GenBank/DDBJ databases">
        <authorList>
            <person name="de Groot N.N."/>
        </authorList>
    </citation>
    <scope>NUCLEOTIDE SEQUENCE [LARGE SCALE GENOMIC DNA]</scope>
    <source>
        <strain evidence="4">CDM_6</strain>
    </source>
</reference>
<protein>
    <submittedName>
        <fullName evidence="4">Nucleotide-binding universal stress protein, UspA family</fullName>
    </submittedName>
</protein>
<feature type="domain" description="UspA" evidence="2">
    <location>
        <begin position="4"/>
        <end position="142"/>
    </location>
</feature>
<evidence type="ECO:0000259" key="2">
    <source>
        <dbReference type="Pfam" id="PF00582"/>
    </source>
</evidence>
<dbReference type="AlphaFoldDB" id="A0A1I0DIK2"/>
<reference evidence="5 6" key="2">
    <citation type="submission" date="2016-10" db="EMBL/GenBank/DDBJ databases">
        <authorList>
            <person name="Varghese N."/>
            <person name="Submissions S."/>
        </authorList>
    </citation>
    <scope>NUCLEOTIDE SEQUENCE [LARGE SCALE GENOMIC DNA]</scope>
    <source>
        <strain evidence="3 6">CDM_1</strain>
        <strain evidence="5">CDM_6</strain>
    </source>
</reference>
<keyword evidence="5" id="KW-1185">Reference proteome</keyword>